<evidence type="ECO:0000313" key="2">
    <source>
        <dbReference type="EMBL" id="KAK8771218.1"/>
    </source>
</evidence>
<feature type="compositionally biased region" description="Low complexity" evidence="1">
    <location>
        <begin position="156"/>
        <end position="173"/>
    </location>
</feature>
<reference evidence="2 3" key="1">
    <citation type="journal article" date="2023" name="Arcadia Sci">
        <title>De novo assembly of a long-read Amblyomma americanum tick genome.</title>
        <authorList>
            <person name="Chou S."/>
            <person name="Poskanzer K.E."/>
            <person name="Rollins M."/>
            <person name="Thuy-Boun P.S."/>
        </authorList>
    </citation>
    <scope>NUCLEOTIDE SEQUENCE [LARGE SCALE GENOMIC DNA]</scope>
    <source>
        <strain evidence="2">F_SG_1</strain>
        <tissue evidence="2">Salivary glands</tissue>
    </source>
</reference>
<dbReference type="Gene3D" id="1.25.40.180">
    <property type="match status" value="1"/>
</dbReference>
<dbReference type="AlphaFoldDB" id="A0AAQ4E996"/>
<evidence type="ECO:0000313" key="3">
    <source>
        <dbReference type="Proteomes" id="UP001321473"/>
    </source>
</evidence>
<feature type="region of interest" description="Disordered" evidence="1">
    <location>
        <begin position="108"/>
        <end position="219"/>
    </location>
</feature>
<dbReference type="EMBL" id="JARKHS020020016">
    <property type="protein sequence ID" value="KAK8771218.1"/>
    <property type="molecule type" value="Genomic_DNA"/>
</dbReference>
<proteinExistence type="predicted"/>
<accession>A0AAQ4E996</accession>
<organism evidence="2 3">
    <name type="scientific">Amblyomma americanum</name>
    <name type="common">Lone star tick</name>
    <dbReference type="NCBI Taxonomy" id="6943"/>
    <lineage>
        <taxon>Eukaryota</taxon>
        <taxon>Metazoa</taxon>
        <taxon>Ecdysozoa</taxon>
        <taxon>Arthropoda</taxon>
        <taxon>Chelicerata</taxon>
        <taxon>Arachnida</taxon>
        <taxon>Acari</taxon>
        <taxon>Parasitiformes</taxon>
        <taxon>Ixodida</taxon>
        <taxon>Ixodoidea</taxon>
        <taxon>Ixodidae</taxon>
        <taxon>Amblyomminae</taxon>
        <taxon>Amblyomma</taxon>
    </lineage>
</organism>
<protein>
    <submittedName>
        <fullName evidence="2">Uncharacterized protein</fullName>
    </submittedName>
</protein>
<feature type="compositionally biased region" description="Low complexity" evidence="1">
    <location>
        <begin position="116"/>
        <end position="130"/>
    </location>
</feature>
<evidence type="ECO:0000256" key="1">
    <source>
        <dbReference type="SAM" id="MobiDB-lite"/>
    </source>
</evidence>
<feature type="compositionally biased region" description="Acidic residues" evidence="1">
    <location>
        <begin position="143"/>
        <end position="153"/>
    </location>
</feature>
<gene>
    <name evidence="2" type="ORF">V5799_025537</name>
</gene>
<name>A0AAQ4E996_AMBAM</name>
<sequence length="410" mass="41801">MGTLPPASQWWHGCPCTVSRRFPAYTAPAPATSQVNTCGLISADGGGDEVPVDACVVEVASSSQGLPCVEDPLQPSSPTATATARLPPSGGVVAACDVAASSGLDLLGVEDPVEPSSPSSTTVSATSPSSRGDTAACGVVDSFDLDLPGEEDPIGPSSAPSATVSTTSSPSRSGMATCGVVPSSGLDFPGVEDPVRPSTSSSTASATSAPSSGGMAAYDADLHGEEGSCAPSYTIIFDTAATDVGDAEAAVEMLSTVEEESSSAEPLEKPKRILRVHNVPIVFELVDDGRAKNDSSSGCGSPPLVESRTPRNSCAFELSFGQKQSGPKSTHLASEDTLSGRGVHHDEIDALIRVLASVGRIADQVAPSSMDAVMASLEEDIRRPGCPMKVRQILSDVLELRATQWQLGSS</sequence>
<dbReference type="Proteomes" id="UP001321473">
    <property type="component" value="Unassembled WGS sequence"/>
</dbReference>
<comment type="caution">
    <text evidence="2">The sequence shown here is derived from an EMBL/GenBank/DDBJ whole genome shotgun (WGS) entry which is preliminary data.</text>
</comment>
<keyword evidence="3" id="KW-1185">Reference proteome</keyword>
<feature type="compositionally biased region" description="Low complexity" evidence="1">
    <location>
        <begin position="197"/>
        <end position="212"/>
    </location>
</feature>